<name>A0ABT5VGQ3_9BACI</name>
<dbReference type="NCBIfam" id="TIGR00730">
    <property type="entry name" value="Rossman fold protein, TIGR00730 family"/>
    <property type="match status" value="1"/>
</dbReference>
<keyword evidence="2" id="KW-0203">Cytokinin biosynthesis</keyword>
<protein>
    <recommendedName>
        <fullName evidence="2">Cytokinin riboside 5'-monophosphate phosphoribohydrolase</fullName>
        <ecNumber evidence="2">3.2.2.n1</ecNumber>
    </recommendedName>
</protein>
<keyword evidence="2" id="KW-0378">Hydrolase</keyword>
<dbReference type="InterPro" id="IPR005269">
    <property type="entry name" value="LOG"/>
</dbReference>
<evidence type="ECO:0000313" key="3">
    <source>
        <dbReference type="EMBL" id="MDE5414621.1"/>
    </source>
</evidence>
<organism evidence="3 4">
    <name type="scientific">Alkalihalobacterium chitinilyticum</name>
    <dbReference type="NCBI Taxonomy" id="2980103"/>
    <lineage>
        <taxon>Bacteria</taxon>
        <taxon>Bacillati</taxon>
        <taxon>Bacillota</taxon>
        <taxon>Bacilli</taxon>
        <taxon>Bacillales</taxon>
        <taxon>Bacillaceae</taxon>
        <taxon>Alkalihalobacterium</taxon>
    </lineage>
</organism>
<sequence length="191" mass="21018">MKRICVFAGSNVGASPEFEQGAVRLGQLLAEQNIELVYGGSKIGLMGSIADSVLQSGGKVTGVMPKNLFKREIIHPLVTEFHETETMHERKALMSELADGYIALPGGIGTFEELFEVLCWAQIGIHKKPIGALNVLNYYDPVSELIKKAATAGFMPQANVDLLIIEKQPEMLLEKMFNQNKGIRTEEEIDL</sequence>
<reference evidence="3" key="1">
    <citation type="submission" date="2024-05" db="EMBL/GenBank/DDBJ databases">
        <title>Alkalihalobacillus sp. strain MEB203 novel alkaliphilic bacterium from Lonar Lake, India.</title>
        <authorList>
            <person name="Joshi A."/>
            <person name="Thite S."/>
            <person name="Mengade P."/>
        </authorList>
    </citation>
    <scope>NUCLEOTIDE SEQUENCE</scope>
    <source>
        <strain evidence="3">MEB 203</strain>
    </source>
</reference>
<evidence type="ECO:0000256" key="1">
    <source>
        <dbReference type="ARBA" id="ARBA00006763"/>
    </source>
</evidence>
<dbReference type="EMBL" id="JAOTPO010000010">
    <property type="protein sequence ID" value="MDE5414621.1"/>
    <property type="molecule type" value="Genomic_DNA"/>
</dbReference>
<dbReference type="Pfam" id="PF03641">
    <property type="entry name" value="Lysine_decarbox"/>
    <property type="match status" value="1"/>
</dbReference>
<dbReference type="SUPFAM" id="SSF102405">
    <property type="entry name" value="MCP/YpsA-like"/>
    <property type="match status" value="1"/>
</dbReference>
<dbReference type="RefSeq" id="WP_275119237.1">
    <property type="nucleotide sequence ID" value="NZ_JAOTPO010000010.1"/>
</dbReference>
<accession>A0ABT5VGQ3</accession>
<keyword evidence="4" id="KW-1185">Reference proteome</keyword>
<evidence type="ECO:0000256" key="2">
    <source>
        <dbReference type="RuleBase" id="RU363015"/>
    </source>
</evidence>
<comment type="similarity">
    <text evidence="1 2">Belongs to the LOG family.</text>
</comment>
<dbReference type="PANTHER" id="PTHR31223">
    <property type="entry name" value="LOG FAMILY PROTEIN YJL055W"/>
    <property type="match status" value="1"/>
</dbReference>
<dbReference type="InterPro" id="IPR031100">
    <property type="entry name" value="LOG_fam"/>
</dbReference>
<evidence type="ECO:0000313" key="4">
    <source>
        <dbReference type="Proteomes" id="UP001148125"/>
    </source>
</evidence>
<dbReference type="Proteomes" id="UP001148125">
    <property type="component" value="Unassembled WGS sequence"/>
</dbReference>
<gene>
    <name evidence="3" type="ORF">N7Z68_14680</name>
</gene>
<comment type="caution">
    <text evidence="3">The sequence shown here is derived from an EMBL/GenBank/DDBJ whole genome shotgun (WGS) entry which is preliminary data.</text>
</comment>
<dbReference type="EC" id="3.2.2.n1" evidence="2"/>
<dbReference type="PANTHER" id="PTHR31223:SF70">
    <property type="entry name" value="LOG FAMILY PROTEIN YJL055W"/>
    <property type="match status" value="1"/>
</dbReference>
<dbReference type="Gene3D" id="3.40.50.450">
    <property type="match status" value="1"/>
</dbReference>
<proteinExistence type="inferred from homology"/>